<reference evidence="4" key="1">
    <citation type="submission" date="2022-11" db="UniProtKB">
        <authorList>
            <consortium name="WormBaseParasite"/>
        </authorList>
    </citation>
    <scope>IDENTIFICATION</scope>
</reference>
<feature type="compositionally biased region" description="Basic and acidic residues" evidence="1">
    <location>
        <begin position="57"/>
        <end position="68"/>
    </location>
</feature>
<evidence type="ECO:0000259" key="2">
    <source>
        <dbReference type="PROSITE" id="PS01179"/>
    </source>
</evidence>
<evidence type="ECO:0000313" key="3">
    <source>
        <dbReference type="Proteomes" id="UP000887566"/>
    </source>
</evidence>
<accession>A0A914VXS4</accession>
<dbReference type="GO" id="GO:0030027">
    <property type="term" value="C:lamellipodium"/>
    <property type="evidence" value="ECO:0007669"/>
    <property type="project" value="TreeGrafter"/>
</dbReference>
<sequence>MIASRLLRHVQRPMGEGIGHQAWYLGVVPNVHITAVDGPSVSASPPDGRRIRAPHRPPSDVRLRHNEPSENIENSILEPSENDDLTAIRASEVQLIDRIEAAQLEGKLPIVHDETAEGAGPCPFVSLQLTKHGLKIVDIKSKEVLDRLPLHSLVQVVSFDDGLGNYNVAFKVSQSRGANNVFICYVFQARSENEADDICKRLRDVFQSVIR</sequence>
<dbReference type="GO" id="GO:0001726">
    <property type="term" value="C:ruffle"/>
    <property type="evidence" value="ECO:0007669"/>
    <property type="project" value="TreeGrafter"/>
</dbReference>
<dbReference type="GO" id="GO:0051895">
    <property type="term" value="P:negative regulation of focal adhesion assembly"/>
    <property type="evidence" value="ECO:0007669"/>
    <property type="project" value="TreeGrafter"/>
</dbReference>
<dbReference type="PANTHER" id="PTHR32055">
    <property type="entry name" value="INTEGRIN BETA-1-BINDING PROTEIN 1"/>
    <property type="match status" value="1"/>
</dbReference>
<dbReference type="GO" id="GO:0005856">
    <property type="term" value="C:cytoskeleton"/>
    <property type="evidence" value="ECO:0007669"/>
    <property type="project" value="TreeGrafter"/>
</dbReference>
<feature type="domain" description="PID" evidence="2">
    <location>
        <begin position="101"/>
        <end position="211"/>
    </location>
</feature>
<dbReference type="WBParaSite" id="PSAMB.scaffold2786size21304.g19073.t1">
    <property type="protein sequence ID" value="PSAMB.scaffold2786size21304.g19073.t1"/>
    <property type="gene ID" value="PSAMB.scaffold2786size21304.g19073"/>
</dbReference>
<dbReference type="AlphaFoldDB" id="A0A914VXS4"/>
<feature type="region of interest" description="Disordered" evidence="1">
    <location>
        <begin position="38"/>
        <end position="70"/>
    </location>
</feature>
<proteinExistence type="predicted"/>
<dbReference type="PANTHER" id="PTHR32055:SF1">
    <property type="entry name" value="INTEGRIN BETA-1-BINDING PROTEIN 1"/>
    <property type="match status" value="1"/>
</dbReference>
<evidence type="ECO:0000256" key="1">
    <source>
        <dbReference type="SAM" id="MobiDB-lite"/>
    </source>
</evidence>
<dbReference type="GO" id="GO:1900025">
    <property type="term" value="P:negative regulation of substrate adhesion-dependent cell spreading"/>
    <property type="evidence" value="ECO:0007669"/>
    <property type="project" value="TreeGrafter"/>
</dbReference>
<organism evidence="3 4">
    <name type="scientific">Plectus sambesii</name>
    <dbReference type="NCBI Taxonomy" id="2011161"/>
    <lineage>
        <taxon>Eukaryota</taxon>
        <taxon>Metazoa</taxon>
        <taxon>Ecdysozoa</taxon>
        <taxon>Nematoda</taxon>
        <taxon>Chromadorea</taxon>
        <taxon>Plectida</taxon>
        <taxon>Plectina</taxon>
        <taxon>Plectoidea</taxon>
        <taxon>Plectidae</taxon>
        <taxon>Plectus</taxon>
    </lineage>
</organism>
<dbReference type="GO" id="GO:0005178">
    <property type="term" value="F:integrin binding"/>
    <property type="evidence" value="ECO:0007669"/>
    <property type="project" value="TreeGrafter"/>
</dbReference>
<evidence type="ECO:0000313" key="4">
    <source>
        <dbReference type="WBParaSite" id="PSAMB.scaffold2786size21304.g19073.t1"/>
    </source>
</evidence>
<dbReference type="Proteomes" id="UP000887566">
    <property type="component" value="Unplaced"/>
</dbReference>
<dbReference type="SUPFAM" id="SSF50729">
    <property type="entry name" value="PH domain-like"/>
    <property type="match status" value="1"/>
</dbReference>
<dbReference type="PROSITE" id="PS01179">
    <property type="entry name" value="PID"/>
    <property type="match status" value="1"/>
</dbReference>
<name>A0A914VXS4_9BILA</name>
<dbReference type="GO" id="GO:0071944">
    <property type="term" value="C:cell periphery"/>
    <property type="evidence" value="ECO:0007669"/>
    <property type="project" value="TreeGrafter"/>
</dbReference>
<dbReference type="InterPro" id="IPR006020">
    <property type="entry name" value="PTB/PI_dom"/>
</dbReference>
<keyword evidence="3" id="KW-1185">Reference proteome</keyword>
<dbReference type="Pfam" id="PF10480">
    <property type="entry name" value="ICAP-1_inte_bdg"/>
    <property type="match status" value="1"/>
</dbReference>
<dbReference type="InterPro" id="IPR019517">
    <property type="entry name" value="Integrin-bd_ICAP-1"/>
</dbReference>
<protein>
    <submittedName>
        <fullName evidence="4">PID domain-containing protein</fullName>
    </submittedName>
</protein>
<dbReference type="Gene3D" id="6.20.360.10">
    <property type="match status" value="1"/>
</dbReference>